<dbReference type="AlphaFoldDB" id="A0A6A5FDN0"/>
<dbReference type="InterPro" id="IPR003360">
    <property type="entry name" value="US22-like"/>
</dbReference>
<name>A0A6A5FDN0_PERFL</name>
<dbReference type="Proteomes" id="UP000465112">
    <property type="component" value="Chromosome 8"/>
</dbReference>
<gene>
    <name evidence="1" type="ORF">PFLUV_G00093550</name>
</gene>
<dbReference type="EMBL" id="VHII01000008">
    <property type="protein sequence ID" value="KAF1386322.1"/>
    <property type="molecule type" value="Genomic_DNA"/>
</dbReference>
<evidence type="ECO:0000313" key="2">
    <source>
        <dbReference type="Proteomes" id="UP000465112"/>
    </source>
</evidence>
<sequence>MATSRVAIQSVDQLLALLKISIKEKDPDYLKWVSDFVSKNRHKTFALKNPAGARLKIGSLEDTMYKGNDGKLNGWGKFYLPEIVKMTVLGVVEGTSCPYDQLVLMTCENRKLYAFDGEKEELHMVAENLKELGEKGLMYPSSQSYYKGEPFKHMTEEHWDKVRNGAVGKKLDEEHRKLVAAKKSKLLEKLKTTKAAA</sequence>
<accession>A0A6A5FDN0</accession>
<protein>
    <submittedName>
        <fullName evidence="1">Uncharacterized protein</fullName>
    </submittedName>
</protein>
<keyword evidence="2" id="KW-1185">Reference proteome</keyword>
<evidence type="ECO:0000313" key="1">
    <source>
        <dbReference type="EMBL" id="KAF1386322.1"/>
    </source>
</evidence>
<proteinExistence type="predicted"/>
<reference evidence="1 2" key="1">
    <citation type="submission" date="2019-06" db="EMBL/GenBank/DDBJ databases">
        <title>A chromosome-scale genome assembly of the European perch, Perca fluviatilis.</title>
        <authorList>
            <person name="Roques C."/>
            <person name="Zahm M."/>
            <person name="Cabau C."/>
            <person name="Klopp C."/>
            <person name="Bouchez O."/>
            <person name="Donnadieu C."/>
            <person name="Kuhl H."/>
            <person name="Gislard M."/>
            <person name="Guendouz S."/>
            <person name="Journot L."/>
            <person name="Haffray P."/>
            <person name="Bestin A."/>
            <person name="Morvezen R."/>
            <person name="Feron R."/>
            <person name="Wen M."/>
            <person name="Jouanno E."/>
            <person name="Herpin A."/>
            <person name="Schartl M."/>
            <person name="Postlethwait J."/>
            <person name="Schaerlinger B."/>
            <person name="Chardard D."/>
            <person name="Lecocq T."/>
            <person name="Poncet C."/>
            <person name="Jaffrelo L."/>
            <person name="Lampietro C."/>
            <person name="Guiguen Y."/>
        </authorList>
    </citation>
    <scope>NUCLEOTIDE SEQUENCE [LARGE SCALE GENOMIC DNA]</scope>
    <source>
        <tissue evidence="1">Blood</tissue>
    </source>
</reference>
<dbReference type="Pfam" id="PF02393">
    <property type="entry name" value="US22"/>
    <property type="match status" value="1"/>
</dbReference>
<organism evidence="1 2">
    <name type="scientific">Perca fluviatilis</name>
    <name type="common">European perch</name>
    <dbReference type="NCBI Taxonomy" id="8168"/>
    <lineage>
        <taxon>Eukaryota</taxon>
        <taxon>Metazoa</taxon>
        <taxon>Chordata</taxon>
        <taxon>Craniata</taxon>
        <taxon>Vertebrata</taxon>
        <taxon>Euteleostomi</taxon>
        <taxon>Actinopterygii</taxon>
        <taxon>Neopterygii</taxon>
        <taxon>Teleostei</taxon>
        <taxon>Neoteleostei</taxon>
        <taxon>Acanthomorphata</taxon>
        <taxon>Eupercaria</taxon>
        <taxon>Perciformes</taxon>
        <taxon>Percoidei</taxon>
        <taxon>Percidae</taxon>
        <taxon>Percinae</taxon>
        <taxon>Perca</taxon>
    </lineage>
</organism>
<comment type="caution">
    <text evidence="1">The sequence shown here is derived from an EMBL/GenBank/DDBJ whole genome shotgun (WGS) entry which is preliminary data.</text>
</comment>